<proteinExistence type="predicted"/>
<protein>
    <submittedName>
        <fullName evidence="1">Uncharacterized protein</fullName>
    </submittedName>
</protein>
<keyword evidence="2" id="KW-1185">Reference proteome</keyword>
<evidence type="ECO:0000313" key="1">
    <source>
        <dbReference type="EMBL" id="PON37381.1"/>
    </source>
</evidence>
<dbReference type="InParanoid" id="A0A2P5ALQ4"/>
<comment type="caution">
    <text evidence="1">The sequence shown here is derived from an EMBL/GenBank/DDBJ whole genome shotgun (WGS) entry which is preliminary data.</text>
</comment>
<organism evidence="1 2">
    <name type="scientific">Trema orientale</name>
    <name type="common">Charcoal tree</name>
    <name type="synonym">Celtis orientalis</name>
    <dbReference type="NCBI Taxonomy" id="63057"/>
    <lineage>
        <taxon>Eukaryota</taxon>
        <taxon>Viridiplantae</taxon>
        <taxon>Streptophyta</taxon>
        <taxon>Embryophyta</taxon>
        <taxon>Tracheophyta</taxon>
        <taxon>Spermatophyta</taxon>
        <taxon>Magnoliopsida</taxon>
        <taxon>eudicotyledons</taxon>
        <taxon>Gunneridae</taxon>
        <taxon>Pentapetalae</taxon>
        <taxon>rosids</taxon>
        <taxon>fabids</taxon>
        <taxon>Rosales</taxon>
        <taxon>Cannabaceae</taxon>
        <taxon>Trema</taxon>
    </lineage>
</organism>
<gene>
    <name evidence="1" type="ORF">TorRG33x02_347580</name>
</gene>
<reference evidence="2" key="1">
    <citation type="submission" date="2016-06" db="EMBL/GenBank/DDBJ databases">
        <title>Parallel loss of symbiosis genes in relatives of nitrogen-fixing non-legume Parasponia.</title>
        <authorList>
            <person name="Van Velzen R."/>
            <person name="Holmer R."/>
            <person name="Bu F."/>
            <person name="Rutten L."/>
            <person name="Van Zeijl A."/>
            <person name="Liu W."/>
            <person name="Santuari L."/>
            <person name="Cao Q."/>
            <person name="Sharma T."/>
            <person name="Shen D."/>
            <person name="Roswanjaya Y."/>
            <person name="Wardhani T."/>
            <person name="Kalhor M.S."/>
            <person name="Jansen J."/>
            <person name="Van den Hoogen J."/>
            <person name="Gungor B."/>
            <person name="Hartog M."/>
            <person name="Hontelez J."/>
            <person name="Verver J."/>
            <person name="Yang W.-C."/>
            <person name="Schijlen E."/>
            <person name="Repin R."/>
            <person name="Schilthuizen M."/>
            <person name="Schranz E."/>
            <person name="Heidstra R."/>
            <person name="Miyata K."/>
            <person name="Fedorova E."/>
            <person name="Kohlen W."/>
            <person name="Bisseling T."/>
            <person name="Smit S."/>
            <person name="Geurts R."/>
        </authorList>
    </citation>
    <scope>NUCLEOTIDE SEQUENCE [LARGE SCALE GENOMIC DNA]</scope>
    <source>
        <strain evidence="2">cv. RG33-2</strain>
    </source>
</reference>
<evidence type="ECO:0000313" key="2">
    <source>
        <dbReference type="Proteomes" id="UP000237000"/>
    </source>
</evidence>
<dbReference type="AlphaFoldDB" id="A0A2P5ALQ4"/>
<name>A0A2P5ALQ4_TREOI</name>
<accession>A0A2P5ALQ4</accession>
<sequence length="68" mass="7254">MITHSEVGLEDLFLPFSGNGGLELLCGAGLIKHGSVKLGFVKVRVVELGFSRTSWLPPVTLSCSILII</sequence>
<dbReference type="Proteomes" id="UP000237000">
    <property type="component" value="Unassembled WGS sequence"/>
</dbReference>
<dbReference type="EMBL" id="JXTC01000792">
    <property type="protein sequence ID" value="PON37381.1"/>
    <property type="molecule type" value="Genomic_DNA"/>
</dbReference>